<evidence type="ECO:0000313" key="3">
    <source>
        <dbReference type="EMBL" id="MDG4945752.1"/>
    </source>
</evidence>
<dbReference type="Proteomes" id="UP001152599">
    <property type="component" value="Unassembled WGS sequence"/>
</dbReference>
<evidence type="ECO:0008006" key="5">
    <source>
        <dbReference type="Google" id="ProtNLM"/>
    </source>
</evidence>
<dbReference type="EMBL" id="JANCMU010000002">
    <property type="protein sequence ID" value="MDG4945752.1"/>
    <property type="molecule type" value="Genomic_DNA"/>
</dbReference>
<proteinExistence type="predicted"/>
<evidence type="ECO:0000259" key="2">
    <source>
        <dbReference type="Pfam" id="PF22708"/>
    </source>
</evidence>
<protein>
    <recommendedName>
        <fullName evidence="5">Tetratricopeptide repeat-containing protein</fullName>
    </recommendedName>
</protein>
<dbReference type="InterPro" id="IPR011990">
    <property type="entry name" value="TPR-like_helical_dom_sf"/>
</dbReference>
<dbReference type="InterPro" id="IPR054283">
    <property type="entry name" value="DUF7017"/>
</dbReference>
<dbReference type="Pfam" id="PF22707">
    <property type="entry name" value="S1CSD-TOTE-2"/>
    <property type="match status" value="1"/>
</dbReference>
<dbReference type="SUPFAM" id="SSF48452">
    <property type="entry name" value="TPR-like"/>
    <property type="match status" value="1"/>
</dbReference>
<name>A0A9X4MZE1_9FLAO</name>
<evidence type="ECO:0000259" key="1">
    <source>
        <dbReference type="Pfam" id="PF22707"/>
    </source>
</evidence>
<comment type="caution">
    <text evidence="3">The sequence shown here is derived from an EMBL/GenBank/DDBJ whole genome shotgun (WGS) entry which is preliminary data.</text>
</comment>
<dbReference type="Gene3D" id="1.25.40.10">
    <property type="entry name" value="Tetratricopeptide repeat domain"/>
    <property type="match status" value="1"/>
</dbReference>
<organism evidence="3 4">
    <name type="scientific">Profundicola chukchiensis</name>
    <dbReference type="NCBI Taxonomy" id="2961959"/>
    <lineage>
        <taxon>Bacteria</taxon>
        <taxon>Pseudomonadati</taxon>
        <taxon>Bacteroidota</taxon>
        <taxon>Flavobacteriia</taxon>
        <taxon>Flavobacteriales</taxon>
        <taxon>Weeksellaceae</taxon>
        <taxon>Profundicola</taxon>
    </lineage>
</organism>
<dbReference type="Pfam" id="PF22708">
    <property type="entry name" value="S1CSD-TOTE-1"/>
    <property type="match status" value="1"/>
</dbReference>
<dbReference type="RefSeq" id="WP_304420316.1">
    <property type="nucleotide sequence ID" value="NZ_JANCMU010000002.1"/>
</dbReference>
<dbReference type="AlphaFoldDB" id="A0A9X4MZE1"/>
<dbReference type="Pfam" id="PF22860">
    <property type="entry name" value="DUF7017"/>
    <property type="match status" value="1"/>
</dbReference>
<dbReference type="InterPro" id="IPR054427">
    <property type="entry name" value="S1CSD-TOTE-2"/>
</dbReference>
<dbReference type="InterPro" id="IPR054426">
    <property type="entry name" value="S1CSD-TOTE-1"/>
</dbReference>
<feature type="domain" description="TOTE conflict systems S1/CSD-like" evidence="1">
    <location>
        <begin position="442"/>
        <end position="499"/>
    </location>
</feature>
<accession>A0A9X4MZE1</accession>
<reference evidence="3" key="1">
    <citation type="submission" date="2022-07" db="EMBL/GenBank/DDBJ databases">
        <title>Description and genome-wide analysis of Profundicola chukchiensis gen. nov., sp. nov., marine bacteria isolated from bottom sediments of the Chukchi Sea.</title>
        <authorList>
            <person name="Romanenko L."/>
            <person name="Otstavnykh N."/>
            <person name="Kurilenko V."/>
            <person name="Eremeev V."/>
            <person name="Velansky P."/>
            <person name="Mikhailov V."/>
            <person name="Isaeva M."/>
        </authorList>
    </citation>
    <scope>NUCLEOTIDE SEQUENCE</scope>
    <source>
        <strain evidence="3">KMM 9713</strain>
    </source>
</reference>
<keyword evidence="4" id="KW-1185">Reference proteome</keyword>
<evidence type="ECO:0000313" key="4">
    <source>
        <dbReference type="Proteomes" id="UP001152599"/>
    </source>
</evidence>
<feature type="domain" description="TOTE conflict systems S1/CSD-like" evidence="2">
    <location>
        <begin position="364"/>
        <end position="426"/>
    </location>
</feature>
<gene>
    <name evidence="3" type="ORF">NMK71_04940</name>
</gene>
<sequence>MSFKEITELRKSGKLEEALTLSNEELAKDPNNIWNKRAASWVYYEYLKKYDKAETYDSFMEYLNKLKDLNLLEEDKMVFDQCAWKISSLIFDIVRDNPLDSSKLTEVFNIIKDFHFSKPSDSYSLLHKAFVKNHKNWSNYLSFADWWGFENFRSEDFQKEEFNGKQIMSLAEKAYIAYSKKLLEGEAMDAFGNERKLDLDKIEAFIPELNSIIAKHQDYQYPTYYRTQLLLVLGKKDKALKSFLPFVKQKKNDFWVWQLLAEIFKDDKDLQLSCYCKALSLRTNEDFIVSLREDFADLLIELKLFKEAKTEIKQAMATRLKHEWKMSHRLNQWSNEDWYKETQENANNKEFYQKNLIKAEQILFQDIPEEIIVVEYVNQDKNILNFIKNKDKTGFFNYSGLNINPTIGNILKVRFDQNSEGDFYRVLTAEIAENESSEALRSYMGEIRLHEKGFGFADDVFFSKNFIDDNKIEHGQIIQGTAILSFNKSKEEWGWKALDLNK</sequence>